<dbReference type="Proteomes" id="UP000317909">
    <property type="component" value="Chromosome"/>
</dbReference>
<organism evidence="1 2">
    <name type="scientific">Lacipirellula limnantheis</name>
    <dbReference type="NCBI Taxonomy" id="2528024"/>
    <lineage>
        <taxon>Bacteria</taxon>
        <taxon>Pseudomonadati</taxon>
        <taxon>Planctomycetota</taxon>
        <taxon>Planctomycetia</taxon>
        <taxon>Pirellulales</taxon>
        <taxon>Lacipirellulaceae</taxon>
        <taxon>Lacipirellula</taxon>
    </lineage>
</organism>
<dbReference type="KEGG" id="llh:I41_49970"/>
<evidence type="ECO:0000313" key="2">
    <source>
        <dbReference type="Proteomes" id="UP000317909"/>
    </source>
</evidence>
<gene>
    <name evidence="1" type="ORF">I41_49970</name>
</gene>
<accession>A0A517U537</accession>
<name>A0A517U537_9BACT</name>
<evidence type="ECO:0000313" key="1">
    <source>
        <dbReference type="EMBL" id="QDT75755.1"/>
    </source>
</evidence>
<keyword evidence="2" id="KW-1185">Reference proteome</keyword>
<dbReference type="EMBL" id="CP036339">
    <property type="protein sequence ID" value="QDT75755.1"/>
    <property type="molecule type" value="Genomic_DNA"/>
</dbReference>
<reference evidence="1 2" key="1">
    <citation type="submission" date="2019-02" db="EMBL/GenBank/DDBJ databases">
        <title>Deep-cultivation of Planctomycetes and their phenomic and genomic characterization uncovers novel biology.</title>
        <authorList>
            <person name="Wiegand S."/>
            <person name="Jogler M."/>
            <person name="Boedeker C."/>
            <person name="Pinto D."/>
            <person name="Vollmers J."/>
            <person name="Rivas-Marin E."/>
            <person name="Kohn T."/>
            <person name="Peeters S.H."/>
            <person name="Heuer A."/>
            <person name="Rast P."/>
            <person name="Oberbeckmann S."/>
            <person name="Bunk B."/>
            <person name="Jeske O."/>
            <person name="Meyerdierks A."/>
            <person name="Storesund J.E."/>
            <person name="Kallscheuer N."/>
            <person name="Luecker S."/>
            <person name="Lage O.M."/>
            <person name="Pohl T."/>
            <person name="Merkel B.J."/>
            <person name="Hornburger P."/>
            <person name="Mueller R.-W."/>
            <person name="Bruemmer F."/>
            <person name="Labrenz M."/>
            <person name="Spormann A.M."/>
            <person name="Op den Camp H."/>
            <person name="Overmann J."/>
            <person name="Amann R."/>
            <person name="Jetten M.S.M."/>
            <person name="Mascher T."/>
            <person name="Medema M.H."/>
            <person name="Devos D.P."/>
            <person name="Kaster A.-K."/>
            <person name="Ovreas L."/>
            <person name="Rohde M."/>
            <person name="Galperin M.Y."/>
            <person name="Jogler C."/>
        </authorList>
    </citation>
    <scope>NUCLEOTIDE SEQUENCE [LARGE SCALE GENOMIC DNA]</scope>
    <source>
        <strain evidence="1 2">I41</strain>
    </source>
</reference>
<sequence length="118" mass="12011">MQYSLSTEINAVADAAYPPHTRVKWSATAGKVTVAGNEACIGTLKNRTYRDGSECVVLDIRGPGSRIFIANGAIAAGDDFTSAASGRVVTGTAGNEDYGKALSAASAAGGLFEGTPRV</sequence>
<evidence type="ECO:0008006" key="3">
    <source>
        <dbReference type="Google" id="ProtNLM"/>
    </source>
</evidence>
<dbReference type="RefSeq" id="WP_145435536.1">
    <property type="nucleotide sequence ID" value="NZ_CP036339.1"/>
</dbReference>
<dbReference type="AlphaFoldDB" id="A0A517U537"/>
<protein>
    <recommendedName>
        <fullName evidence="3">DUF2190 family protein</fullName>
    </recommendedName>
</protein>
<proteinExistence type="predicted"/>